<evidence type="ECO:0000313" key="3">
    <source>
        <dbReference type="EMBL" id="CAI2384914.1"/>
    </source>
</evidence>
<feature type="region of interest" description="Disordered" evidence="2">
    <location>
        <begin position="119"/>
        <end position="194"/>
    </location>
</feature>
<protein>
    <submittedName>
        <fullName evidence="3">Uncharacterized protein</fullName>
    </submittedName>
</protein>
<proteinExistence type="predicted"/>
<feature type="region of interest" description="Disordered" evidence="2">
    <location>
        <begin position="403"/>
        <end position="425"/>
    </location>
</feature>
<evidence type="ECO:0000313" key="4">
    <source>
        <dbReference type="Proteomes" id="UP001295684"/>
    </source>
</evidence>
<comment type="caution">
    <text evidence="3">The sequence shown here is derived from an EMBL/GenBank/DDBJ whole genome shotgun (WGS) entry which is preliminary data.</text>
</comment>
<name>A0AAD1Y5J7_EUPCR</name>
<evidence type="ECO:0000256" key="2">
    <source>
        <dbReference type="SAM" id="MobiDB-lite"/>
    </source>
</evidence>
<sequence length="556" mass="63078">MKRLKRTRGNHSVDYGSTSSLTKLEILQKENEELSFELADTRVNLDLNKKSIMDILGCMKIQDSSEASKNEQKALISTINKLVEENLRLQKEVERVQDEMKGALTQKLSILDTYINPENAPEEQKLPFNPEISGEDTRSSRYPGGVNMVGANILQDPKKDSSGNLKKSVKSIVIHSSSSSGSDSSGNSSSESSEEQVIVITRKIQSDYTGSFLEEIESLKKQINGMTTEKENFQKEITYLQEKCDKQDHALQELDIQNSALLQALQNREKAEASSLIDKADKGCQVQIREEPIPDARFYECRAIIDRYQAVYEDLQTSYTLPEELVQECEVLQEKYQDLLVCAEASIPRESSLEEFQDGKVETLESYDEPIPLKDSSLEISHIKHKNKIPVLDLTKVQVLSSSEEEEDVAPQPKQPIKSVSSSSDGDNVIKIFKNEDCNENYLVFPEEVKNLDNSFEEPPAEVNPTREFHSIDTNEMPVPDTSSDHVPAESLENDFQEENDAIILFNKYFYWKFKLADFLKNYLLIQVSGIEITIMDCENSNLGLFTKLVLVYQKF</sequence>
<dbReference type="EMBL" id="CAMPGE010027265">
    <property type="protein sequence ID" value="CAI2384914.1"/>
    <property type="molecule type" value="Genomic_DNA"/>
</dbReference>
<gene>
    <name evidence="3" type="ORF">ECRASSUSDP1_LOCUS26454</name>
</gene>
<organism evidence="3 4">
    <name type="scientific">Euplotes crassus</name>
    <dbReference type="NCBI Taxonomy" id="5936"/>
    <lineage>
        <taxon>Eukaryota</taxon>
        <taxon>Sar</taxon>
        <taxon>Alveolata</taxon>
        <taxon>Ciliophora</taxon>
        <taxon>Intramacronucleata</taxon>
        <taxon>Spirotrichea</taxon>
        <taxon>Hypotrichia</taxon>
        <taxon>Euplotida</taxon>
        <taxon>Euplotidae</taxon>
        <taxon>Moneuplotes</taxon>
    </lineage>
</organism>
<dbReference type="Proteomes" id="UP001295684">
    <property type="component" value="Unassembled WGS sequence"/>
</dbReference>
<reference evidence="3" key="1">
    <citation type="submission" date="2023-07" db="EMBL/GenBank/DDBJ databases">
        <authorList>
            <consortium name="AG Swart"/>
            <person name="Singh M."/>
            <person name="Singh A."/>
            <person name="Seah K."/>
            <person name="Emmerich C."/>
        </authorList>
    </citation>
    <scope>NUCLEOTIDE SEQUENCE</scope>
    <source>
        <strain evidence="3">DP1</strain>
    </source>
</reference>
<keyword evidence="1" id="KW-0175">Coiled coil</keyword>
<feature type="coiled-coil region" evidence="1">
    <location>
        <begin position="79"/>
        <end position="106"/>
    </location>
</feature>
<evidence type="ECO:0000256" key="1">
    <source>
        <dbReference type="SAM" id="Coils"/>
    </source>
</evidence>
<dbReference type="AlphaFoldDB" id="A0AAD1Y5J7"/>
<keyword evidence="4" id="KW-1185">Reference proteome</keyword>
<accession>A0AAD1Y5J7</accession>
<feature type="compositionally biased region" description="Low complexity" evidence="2">
    <location>
        <begin position="170"/>
        <end position="191"/>
    </location>
</feature>
<feature type="coiled-coil region" evidence="1">
    <location>
        <begin position="216"/>
        <end position="271"/>
    </location>
</feature>